<comment type="caution">
    <text evidence="1">The sequence shown here is derived from an EMBL/GenBank/DDBJ whole genome shotgun (WGS) entry which is preliminary data.</text>
</comment>
<protein>
    <submittedName>
        <fullName evidence="1">Uncharacterized protein</fullName>
    </submittedName>
</protein>
<feature type="non-terminal residue" evidence="1">
    <location>
        <position position="56"/>
    </location>
</feature>
<organism evidence="1 2">
    <name type="scientific">Datura stramonium</name>
    <name type="common">Jimsonweed</name>
    <name type="synonym">Common thornapple</name>
    <dbReference type="NCBI Taxonomy" id="4076"/>
    <lineage>
        <taxon>Eukaryota</taxon>
        <taxon>Viridiplantae</taxon>
        <taxon>Streptophyta</taxon>
        <taxon>Embryophyta</taxon>
        <taxon>Tracheophyta</taxon>
        <taxon>Spermatophyta</taxon>
        <taxon>Magnoliopsida</taxon>
        <taxon>eudicotyledons</taxon>
        <taxon>Gunneridae</taxon>
        <taxon>Pentapetalae</taxon>
        <taxon>asterids</taxon>
        <taxon>lamiids</taxon>
        <taxon>Solanales</taxon>
        <taxon>Solanaceae</taxon>
        <taxon>Solanoideae</taxon>
        <taxon>Datureae</taxon>
        <taxon>Datura</taxon>
    </lineage>
</organism>
<gene>
    <name evidence="1" type="ORF">HAX54_033536</name>
</gene>
<evidence type="ECO:0000313" key="2">
    <source>
        <dbReference type="Proteomes" id="UP000823775"/>
    </source>
</evidence>
<reference evidence="1 2" key="1">
    <citation type="journal article" date="2021" name="BMC Genomics">
        <title>Datura genome reveals duplications of psychoactive alkaloid biosynthetic genes and high mutation rate following tissue culture.</title>
        <authorList>
            <person name="Rajewski A."/>
            <person name="Carter-House D."/>
            <person name="Stajich J."/>
            <person name="Litt A."/>
        </authorList>
    </citation>
    <scope>NUCLEOTIDE SEQUENCE [LARGE SCALE GENOMIC DNA]</scope>
    <source>
        <strain evidence="1">AR-01</strain>
    </source>
</reference>
<name>A0ABS8RNA1_DATST</name>
<accession>A0ABS8RNA1</accession>
<keyword evidence="2" id="KW-1185">Reference proteome</keyword>
<proteinExistence type="predicted"/>
<sequence length="56" mass="6306">MAIVVGTSIHLDMVTISKTRPNYAKVKVLVDLMTNLLDHVRMDIEDEKLGAIRIVK</sequence>
<dbReference type="EMBL" id="JACEIK010000043">
    <property type="protein sequence ID" value="MCD7447746.1"/>
    <property type="molecule type" value="Genomic_DNA"/>
</dbReference>
<evidence type="ECO:0000313" key="1">
    <source>
        <dbReference type="EMBL" id="MCD7447746.1"/>
    </source>
</evidence>
<dbReference type="Proteomes" id="UP000823775">
    <property type="component" value="Unassembled WGS sequence"/>
</dbReference>